<dbReference type="PANTHER" id="PTHR12526">
    <property type="entry name" value="GLYCOSYLTRANSFERASE"/>
    <property type="match status" value="1"/>
</dbReference>
<dbReference type="RefSeq" id="WP_172455488.1">
    <property type="nucleotide sequence ID" value="NZ_CP016808.1"/>
</dbReference>
<sequence>MSKPFIIVSTADWDNPFWTNKQHIADRLAGRGHQVLYLNSLGLRKPSSNGKDIKRIIKRLSQFFSGLQHKKTNLWVWSPVVIPYQRFSFVRKLNFFIVRQYVKHFARKLGMEDYVLWTYNPLTQPLLNMREQLSVYHCVDEISAQPGMPEQIIKEQEARLVEDVDVVFATAPNLYETRKAINESTYYSPNVAEFNHFNKALSPDTAIPAELLRMKGPKVGFIGAISGYKLDLALIETVASRNPHVHFVFIGQVGEGDPWTDADRLGQTPNIHLIGPKPYSELPGYLKGFDACLLPNVINEYTTNMFPMKFFEYLSAGKPVVMTPLPAVRDYYSYCYVAADADAFDKQLGLALNEGLLDNYEQLILDRVAEAKKHDWESRIDTMLAVVDAHIKGAGAPEALRAANLPGAAALDAAVSPRSSKTSKAARSVGSKA</sequence>
<protein>
    <recommendedName>
        <fullName evidence="2">Glycosyl transferase family 1</fullName>
    </recommendedName>
</protein>
<reference evidence="1" key="1">
    <citation type="submission" date="2016-08" db="EMBL/GenBank/DDBJ databases">
        <title>Complete Genome Seqeunce of Paenibacillus sp. BIHB 4019 from tea rhizoplane.</title>
        <authorList>
            <person name="Thakur R."/>
            <person name="Swarnkar M.K."/>
            <person name="Gulati A."/>
        </authorList>
    </citation>
    <scope>NUCLEOTIDE SEQUENCE [LARGE SCALE GENOMIC DNA]</scope>
    <source>
        <strain evidence="1">BIHB4019</strain>
    </source>
</reference>
<gene>
    <name evidence="1" type="ORF">BBD42_13255</name>
</gene>
<proteinExistence type="predicted"/>
<evidence type="ECO:0000313" key="1">
    <source>
        <dbReference type="EMBL" id="ANY67334.1"/>
    </source>
</evidence>
<dbReference type="Gene3D" id="3.40.50.2000">
    <property type="entry name" value="Glycogen Phosphorylase B"/>
    <property type="match status" value="1"/>
</dbReference>
<organism evidence="1">
    <name type="scientific">Paenibacillus sp. BIHB 4019</name>
    <dbReference type="NCBI Taxonomy" id="1870819"/>
    <lineage>
        <taxon>Bacteria</taxon>
        <taxon>Bacillati</taxon>
        <taxon>Bacillota</taxon>
        <taxon>Bacilli</taxon>
        <taxon>Bacillales</taxon>
        <taxon>Paenibacillaceae</taxon>
        <taxon>Paenibacillus</taxon>
    </lineage>
</organism>
<dbReference type="AlphaFoldDB" id="A0A1B2DHX6"/>
<name>A0A1B2DHX6_9BACL</name>
<accession>A0A1B2DHX6</accession>
<dbReference type="EMBL" id="CP016808">
    <property type="protein sequence ID" value="ANY67334.1"/>
    <property type="molecule type" value="Genomic_DNA"/>
</dbReference>
<dbReference type="Gene3D" id="3.40.50.11010">
    <property type="match status" value="1"/>
</dbReference>
<evidence type="ECO:0008006" key="2">
    <source>
        <dbReference type="Google" id="ProtNLM"/>
    </source>
</evidence>
<dbReference type="Pfam" id="PF13692">
    <property type="entry name" value="Glyco_trans_1_4"/>
    <property type="match status" value="1"/>
</dbReference>
<dbReference type="SUPFAM" id="SSF53756">
    <property type="entry name" value="UDP-Glycosyltransferase/glycogen phosphorylase"/>
    <property type="match status" value="1"/>
</dbReference>
<dbReference type="PANTHER" id="PTHR12526:SF630">
    <property type="entry name" value="GLYCOSYLTRANSFERASE"/>
    <property type="match status" value="1"/>
</dbReference>